<protein>
    <submittedName>
        <fullName evidence="3">DUF305 domain-containing protein</fullName>
    </submittedName>
</protein>
<gene>
    <name evidence="3" type="ORF">FLX08_35920</name>
</gene>
<proteinExistence type="predicted"/>
<dbReference type="PANTHER" id="PTHR36933:SF1">
    <property type="entry name" value="SLL0788 PROTEIN"/>
    <property type="match status" value="1"/>
</dbReference>
<dbReference type="InterPro" id="IPR012347">
    <property type="entry name" value="Ferritin-like"/>
</dbReference>
<dbReference type="Proteomes" id="UP000316541">
    <property type="component" value="Unassembled WGS sequence"/>
</dbReference>
<evidence type="ECO:0000259" key="2">
    <source>
        <dbReference type="Pfam" id="PF03713"/>
    </source>
</evidence>
<evidence type="ECO:0000256" key="1">
    <source>
        <dbReference type="SAM" id="MobiDB-lite"/>
    </source>
</evidence>
<name>A0A544Y7J0_9ACTN</name>
<sequence>MPSLSDNHRKYAETPREGGRNRPAVGSCGKGSRTDPLAPGPGGRRGRPRAEPERLPVTTTIRRLPAATVRVTGTLTGVLAAALLAGCGTPDLAGEAASPAPVGQAAASPAATPETTPTTETATEATPSPDATETSEAAATPDETGAAQQPGGSKAADVAFARKMVPHHLQALEMARLAQTRAGDPWVGQFAAKVATARDTDIRTFKGWLDMWGAEPLPRDHAMPGTQTRAEIEALAKLNGPSFDRKYVTLMIEHDNGAIKLARTEQADGSFDGAKALATATVTALGAEVKELKKYRDLLD</sequence>
<organism evidence="3 4">
    <name type="scientific">Microbispora hainanensis</name>
    <dbReference type="NCBI Taxonomy" id="568844"/>
    <lineage>
        <taxon>Bacteria</taxon>
        <taxon>Bacillati</taxon>
        <taxon>Actinomycetota</taxon>
        <taxon>Actinomycetes</taxon>
        <taxon>Streptosporangiales</taxon>
        <taxon>Streptosporangiaceae</taxon>
        <taxon>Microbispora</taxon>
    </lineage>
</organism>
<feature type="compositionally biased region" description="Basic and acidic residues" evidence="1">
    <location>
        <begin position="1"/>
        <end position="20"/>
    </location>
</feature>
<dbReference type="AlphaFoldDB" id="A0A544Y7J0"/>
<feature type="compositionally biased region" description="Low complexity" evidence="1">
    <location>
        <begin position="94"/>
        <end position="134"/>
    </location>
</feature>
<feature type="domain" description="DUF305" evidence="2">
    <location>
        <begin position="157"/>
        <end position="295"/>
    </location>
</feature>
<reference evidence="3 4" key="1">
    <citation type="submission" date="2019-07" db="EMBL/GenBank/DDBJ databases">
        <title>Microbispora hainanensis DSM 45428.</title>
        <authorList>
            <person name="Thawai C."/>
        </authorList>
    </citation>
    <scope>NUCLEOTIDE SEQUENCE [LARGE SCALE GENOMIC DNA]</scope>
    <source>
        <strain evidence="3 4">DSM 45428</strain>
    </source>
</reference>
<dbReference type="EMBL" id="VIRM01000068">
    <property type="protein sequence ID" value="TQS12719.1"/>
    <property type="molecule type" value="Genomic_DNA"/>
</dbReference>
<comment type="caution">
    <text evidence="3">The sequence shown here is derived from an EMBL/GenBank/DDBJ whole genome shotgun (WGS) entry which is preliminary data.</text>
</comment>
<dbReference type="InterPro" id="IPR005183">
    <property type="entry name" value="DUF305_CopM-like"/>
</dbReference>
<accession>A0A544Y7J0</accession>
<feature type="region of interest" description="Disordered" evidence="1">
    <location>
        <begin position="1"/>
        <end position="61"/>
    </location>
</feature>
<dbReference type="PANTHER" id="PTHR36933">
    <property type="entry name" value="SLL0788 PROTEIN"/>
    <property type="match status" value="1"/>
</dbReference>
<dbReference type="Pfam" id="PF03713">
    <property type="entry name" value="DUF305"/>
    <property type="match status" value="1"/>
</dbReference>
<evidence type="ECO:0000313" key="3">
    <source>
        <dbReference type="EMBL" id="TQS12719.1"/>
    </source>
</evidence>
<dbReference type="Gene3D" id="1.20.1260.10">
    <property type="match status" value="1"/>
</dbReference>
<feature type="region of interest" description="Disordered" evidence="1">
    <location>
        <begin position="94"/>
        <end position="155"/>
    </location>
</feature>
<evidence type="ECO:0000313" key="4">
    <source>
        <dbReference type="Proteomes" id="UP000316541"/>
    </source>
</evidence>